<evidence type="ECO:0000313" key="5">
    <source>
        <dbReference type="EMBL" id="SUB16941.1"/>
    </source>
</evidence>
<dbReference type="AlphaFoldDB" id="A0A379AGH3"/>
<sequence>MIEACQYVTNHLASEVKIEEVARHVCLSPSRLAHLFREQMGVNLLRWREDQRVIRAKLLLQTTQEPIASVGREVGYDDQLYFSRVFRKRVGVSPSDFRRRNQDAHDSLAAQTAWPLARSAIS</sequence>
<keyword evidence="3" id="KW-0804">Transcription</keyword>
<gene>
    <name evidence="5" type="primary">araC_1</name>
    <name evidence="5" type="ORF">NCTC9381_02857</name>
</gene>
<dbReference type="Gene3D" id="1.10.10.60">
    <property type="entry name" value="Homeodomain-like"/>
    <property type="match status" value="2"/>
</dbReference>
<dbReference type="PANTHER" id="PTHR43280:SF25">
    <property type="entry name" value="ARABINOSE OPERON REGULATORY PROTEIN"/>
    <property type="match status" value="1"/>
</dbReference>
<dbReference type="InterPro" id="IPR009057">
    <property type="entry name" value="Homeodomain-like_sf"/>
</dbReference>
<organism evidence="5 6">
    <name type="scientific">Enterobacter agglomerans</name>
    <name type="common">Erwinia herbicola</name>
    <name type="synonym">Pantoea agglomerans</name>
    <dbReference type="NCBI Taxonomy" id="549"/>
    <lineage>
        <taxon>Bacteria</taxon>
        <taxon>Pseudomonadati</taxon>
        <taxon>Pseudomonadota</taxon>
        <taxon>Gammaproteobacteria</taxon>
        <taxon>Enterobacterales</taxon>
        <taxon>Erwiniaceae</taxon>
        <taxon>Pantoea</taxon>
        <taxon>Pantoea agglomerans group</taxon>
    </lineage>
</organism>
<dbReference type="PROSITE" id="PS01124">
    <property type="entry name" value="HTH_ARAC_FAMILY_2"/>
    <property type="match status" value="1"/>
</dbReference>
<proteinExistence type="predicted"/>
<dbReference type="InterPro" id="IPR018060">
    <property type="entry name" value="HTH_AraC"/>
</dbReference>
<dbReference type="Pfam" id="PF12833">
    <property type="entry name" value="HTH_18"/>
    <property type="match status" value="1"/>
</dbReference>
<keyword evidence="2" id="KW-0238">DNA-binding</keyword>
<dbReference type="PANTHER" id="PTHR43280">
    <property type="entry name" value="ARAC-FAMILY TRANSCRIPTIONAL REGULATOR"/>
    <property type="match status" value="1"/>
</dbReference>
<protein>
    <submittedName>
        <fullName evidence="5">Arabinose operon regulatory protein</fullName>
    </submittedName>
</protein>
<keyword evidence="6" id="KW-1185">Reference proteome</keyword>
<evidence type="ECO:0000256" key="1">
    <source>
        <dbReference type="ARBA" id="ARBA00023015"/>
    </source>
</evidence>
<feature type="domain" description="HTH araC/xylS-type" evidence="4">
    <location>
        <begin position="2"/>
        <end position="100"/>
    </location>
</feature>
<dbReference type="SMART" id="SM00342">
    <property type="entry name" value="HTH_ARAC"/>
    <property type="match status" value="1"/>
</dbReference>
<accession>A0A379AGH3</accession>
<evidence type="ECO:0000259" key="4">
    <source>
        <dbReference type="PROSITE" id="PS01124"/>
    </source>
</evidence>
<evidence type="ECO:0000313" key="6">
    <source>
        <dbReference type="Proteomes" id="UP000254640"/>
    </source>
</evidence>
<evidence type="ECO:0000256" key="3">
    <source>
        <dbReference type="ARBA" id="ARBA00023163"/>
    </source>
</evidence>
<dbReference type="EMBL" id="UGSO01000001">
    <property type="protein sequence ID" value="SUB16941.1"/>
    <property type="molecule type" value="Genomic_DNA"/>
</dbReference>
<dbReference type="GO" id="GO:0003700">
    <property type="term" value="F:DNA-binding transcription factor activity"/>
    <property type="evidence" value="ECO:0007669"/>
    <property type="project" value="InterPro"/>
</dbReference>
<name>A0A379AGH3_ENTAG</name>
<dbReference type="PRINTS" id="PR00032">
    <property type="entry name" value="HTHARAC"/>
</dbReference>
<dbReference type="STRING" id="549.BEE12_15930"/>
<dbReference type="SUPFAM" id="SSF46689">
    <property type="entry name" value="Homeodomain-like"/>
    <property type="match status" value="2"/>
</dbReference>
<evidence type="ECO:0000256" key="2">
    <source>
        <dbReference type="ARBA" id="ARBA00023125"/>
    </source>
</evidence>
<dbReference type="PROSITE" id="PS00041">
    <property type="entry name" value="HTH_ARAC_FAMILY_1"/>
    <property type="match status" value="1"/>
</dbReference>
<dbReference type="InterPro" id="IPR018062">
    <property type="entry name" value="HTH_AraC-typ_CS"/>
</dbReference>
<dbReference type="GO" id="GO:0043565">
    <property type="term" value="F:sequence-specific DNA binding"/>
    <property type="evidence" value="ECO:0007669"/>
    <property type="project" value="InterPro"/>
</dbReference>
<dbReference type="Proteomes" id="UP000254640">
    <property type="component" value="Unassembled WGS sequence"/>
</dbReference>
<dbReference type="InterPro" id="IPR020449">
    <property type="entry name" value="Tscrpt_reg_AraC-type_HTH"/>
</dbReference>
<keyword evidence="1" id="KW-0805">Transcription regulation</keyword>
<reference evidence="5 6" key="1">
    <citation type="submission" date="2018-06" db="EMBL/GenBank/DDBJ databases">
        <authorList>
            <consortium name="Pathogen Informatics"/>
            <person name="Doyle S."/>
        </authorList>
    </citation>
    <scope>NUCLEOTIDE SEQUENCE [LARGE SCALE GENOMIC DNA]</scope>
    <source>
        <strain evidence="5 6">NCTC9381</strain>
    </source>
</reference>